<gene>
    <name evidence="2" type="ORF">SAMN02745165_01984</name>
</gene>
<organism evidence="2 3">
    <name type="scientific">Malonomonas rubra DSM 5091</name>
    <dbReference type="NCBI Taxonomy" id="1122189"/>
    <lineage>
        <taxon>Bacteria</taxon>
        <taxon>Pseudomonadati</taxon>
        <taxon>Thermodesulfobacteriota</taxon>
        <taxon>Desulfuromonadia</taxon>
        <taxon>Desulfuromonadales</taxon>
        <taxon>Geopsychrobacteraceae</taxon>
        <taxon>Malonomonas</taxon>
    </lineage>
</organism>
<evidence type="ECO:0000313" key="3">
    <source>
        <dbReference type="Proteomes" id="UP000184171"/>
    </source>
</evidence>
<dbReference type="AlphaFoldDB" id="A0A1M6I2F1"/>
<keyword evidence="1" id="KW-1133">Transmembrane helix</keyword>
<feature type="transmembrane region" description="Helical" evidence="1">
    <location>
        <begin position="37"/>
        <end position="57"/>
    </location>
</feature>
<keyword evidence="1" id="KW-0812">Transmembrane</keyword>
<name>A0A1M6I2F1_MALRU</name>
<reference evidence="2 3" key="1">
    <citation type="submission" date="2016-11" db="EMBL/GenBank/DDBJ databases">
        <authorList>
            <person name="Jaros S."/>
            <person name="Januszkiewicz K."/>
            <person name="Wedrychowicz H."/>
        </authorList>
    </citation>
    <scope>NUCLEOTIDE SEQUENCE [LARGE SCALE GENOMIC DNA]</scope>
    <source>
        <strain evidence="2 3">DSM 5091</strain>
    </source>
</reference>
<accession>A0A1M6I2F1</accession>
<keyword evidence="3" id="KW-1185">Reference proteome</keyword>
<dbReference type="STRING" id="1122189.SAMN02745165_01984"/>
<dbReference type="EMBL" id="FQZT01000006">
    <property type="protein sequence ID" value="SHJ28659.1"/>
    <property type="molecule type" value="Genomic_DNA"/>
</dbReference>
<evidence type="ECO:0000256" key="1">
    <source>
        <dbReference type="SAM" id="Phobius"/>
    </source>
</evidence>
<protein>
    <submittedName>
        <fullName evidence="2">Uncharacterized protein</fullName>
    </submittedName>
</protein>
<evidence type="ECO:0000313" key="2">
    <source>
        <dbReference type="EMBL" id="SHJ28659.1"/>
    </source>
</evidence>
<proteinExistence type="predicted"/>
<sequence>MSRVAIILIVGSIFIVTLSQALARQVATTGDVTPPELLLAFGLLYCAMKIFTCWLGAPRPEPVEDDEDDQHNEK</sequence>
<dbReference type="Proteomes" id="UP000184171">
    <property type="component" value="Unassembled WGS sequence"/>
</dbReference>
<keyword evidence="1" id="KW-0472">Membrane</keyword>